<reference evidence="2 3" key="1">
    <citation type="submission" date="2018-03" db="EMBL/GenBank/DDBJ databases">
        <title>Genomic Encyclopedia of Archaeal and Bacterial Type Strains, Phase II (KMG-II): from individual species to whole genera.</title>
        <authorList>
            <person name="Goeker M."/>
        </authorList>
    </citation>
    <scope>NUCLEOTIDE SEQUENCE [LARGE SCALE GENOMIC DNA]</scope>
    <source>
        <strain evidence="2 3">DSM 100214</strain>
    </source>
</reference>
<keyword evidence="3" id="KW-1185">Reference proteome</keyword>
<comment type="caution">
    <text evidence="2">The sequence shown here is derived from an EMBL/GenBank/DDBJ whole genome shotgun (WGS) entry which is preliminary data.</text>
</comment>
<dbReference type="OrthoDB" id="1093370at2"/>
<protein>
    <recommendedName>
        <fullName evidence="1">DUF4435 domain-containing protein</fullName>
    </recommendedName>
</protein>
<evidence type="ECO:0000313" key="3">
    <source>
        <dbReference type="Proteomes" id="UP000247973"/>
    </source>
</evidence>
<accession>A0A2V3PIR9</accession>
<dbReference type="Proteomes" id="UP000247973">
    <property type="component" value="Unassembled WGS sequence"/>
</dbReference>
<dbReference type="Pfam" id="PF14491">
    <property type="entry name" value="DUF4435"/>
    <property type="match status" value="1"/>
</dbReference>
<dbReference type="InterPro" id="IPR029492">
    <property type="entry name" value="DUF4435"/>
</dbReference>
<proteinExistence type="predicted"/>
<evidence type="ECO:0000313" key="2">
    <source>
        <dbReference type="EMBL" id="PXV58858.1"/>
    </source>
</evidence>
<dbReference type="RefSeq" id="WP_110312497.1">
    <property type="nucleotide sequence ID" value="NZ_QICL01000042.1"/>
</dbReference>
<dbReference type="EMBL" id="QICL01000042">
    <property type="protein sequence ID" value="PXV58858.1"/>
    <property type="molecule type" value="Genomic_DNA"/>
</dbReference>
<gene>
    <name evidence="2" type="ORF">CLV62_1425</name>
</gene>
<feature type="domain" description="DUF4435" evidence="1">
    <location>
        <begin position="12"/>
        <end position="188"/>
    </location>
</feature>
<dbReference type="AlphaFoldDB" id="A0A2V3PIR9"/>
<evidence type="ECO:0000259" key="1">
    <source>
        <dbReference type="Pfam" id="PF14491"/>
    </source>
</evidence>
<sequence length="207" mass="24173">MLSTDTQSFNIIPNLHSKAIGIIDTDHRVPSQLSSLKDKGVYSLPYAEIENLFLDEDFLKLFAAKYDHEEKLVEAIKQEIINTLELQKELQISNYITSKVNHYFSESHVNKANTKDEIIQNFKEFKSKINIDTWYEERNAELDKIIRIKDYTNAIKVFNNKGLSTIANKHFKISNFRERALYFLKHNYEVQNAILKSFPIDINAINV</sequence>
<organism evidence="2 3">
    <name type="scientific">Dysgonomonas alginatilytica</name>
    <dbReference type="NCBI Taxonomy" id="1605892"/>
    <lineage>
        <taxon>Bacteria</taxon>
        <taxon>Pseudomonadati</taxon>
        <taxon>Bacteroidota</taxon>
        <taxon>Bacteroidia</taxon>
        <taxon>Bacteroidales</taxon>
        <taxon>Dysgonomonadaceae</taxon>
        <taxon>Dysgonomonas</taxon>
    </lineage>
</organism>
<name>A0A2V3PIR9_9BACT</name>